<dbReference type="Pfam" id="PF07690">
    <property type="entry name" value="MFS_1"/>
    <property type="match status" value="1"/>
</dbReference>
<dbReference type="EMBL" id="CAIZ01000035">
    <property type="protein sequence ID" value="CCH69026.1"/>
    <property type="molecule type" value="Genomic_DNA"/>
</dbReference>
<feature type="transmembrane region" description="Helical" evidence="8">
    <location>
        <begin position="55"/>
        <end position="71"/>
    </location>
</feature>
<feature type="transmembrane region" description="Helical" evidence="8">
    <location>
        <begin position="141"/>
        <end position="161"/>
    </location>
</feature>
<dbReference type="GO" id="GO:0022857">
    <property type="term" value="F:transmembrane transporter activity"/>
    <property type="evidence" value="ECO:0007669"/>
    <property type="project" value="InterPro"/>
</dbReference>
<feature type="transmembrane region" description="Helical" evidence="8">
    <location>
        <begin position="304"/>
        <end position="329"/>
    </location>
</feature>
<dbReference type="PANTHER" id="PTHR42718">
    <property type="entry name" value="MAJOR FACILITATOR SUPERFAMILY MULTIDRUG TRANSPORTER MFSC"/>
    <property type="match status" value="1"/>
</dbReference>
<evidence type="ECO:0000256" key="3">
    <source>
        <dbReference type="ARBA" id="ARBA00022475"/>
    </source>
</evidence>
<evidence type="ECO:0000256" key="1">
    <source>
        <dbReference type="ARBA" id="ARBA00004651"/>
    </source>
</evidence>
<dbReference type="Proteomes" id="UP000013167">
    <property type="component" value="Unassembled WGS sequence"/>
</dbReference>
<feature type="transmembrane region" description="Helical" evidence="8">
    <location>
        <begin position="235"/>
        <end position="252"/>
    </location>
</feature>
<dbReference type="NCBIfam" id="TIGR00711">
    <property type="entry name" value="efflux_EmrB"/>
    <property type="match status" value="1"/>
</dbReference>
<evidence type="ECO:0000256" key="6">
    <source>
        <dbReference type="ARBA" id="ARBA00023136"/>
    </source>
</evidence>
<proteinExistence type="predicted"/>
<comment type="caution">
    <text evidence="10">The sequence shown here is derived from an EMBL/GenBank/DDBJ whole genome shotgun (WGS) entry which is preliminary data.</text>
</comment>
<dbReference type="InterPro" id="IPR004638">
    <property type="entry name" value="EmrB-like"/>
</dbReference>
<feature type="transmembrane region" description="Helical" evidence="8">
    <location>
        <begin position="273"/>
        <end position="298"/>
    </location>
</feature>
<feature type="transmembrane region" description="Helical" evidence="8">
    <location>
        <begin position="167"/>
        <end position="191"/>
    </location>
</feature>
<keyword evidence="2" id="KW-0813">Transport</keyword>
<evidence type="ECO:0000256" key="8">
    <source>
        <dbReference type="SAM" id="Phobius"/>
    </source>
</evidence>
<dbReference type="AlphaFoldDB" id="N0DZY1"/>
<dbReference type="RefSeq" id="WP_010849283.1">
    <property type="nucleotide sequence ID" value="NZ_HF570956.1"/>
</dbReference>
<keyword evidence="3" id="KW-1003">Cell membrane</keyword>
<protein>
    <submittedName>
        <fullName evidence="10">Drug resistance transporter, EmrB/QacA subfamily</fullName>
    </submittedName>
</protein>
<dbReference type="InterPro" id="IPR020846">
    <property type="entry name" value="MFS_dom"/>
</dbReference>
<feature type="transmembrane region" description="Helical" evidence="8">
    <location>
        <begin position="108"/>
        <end position="129"/>
    </location>
</feature>
<feature type="transmembrane region" description="Helical" evidence="8">
    <location>
        <begin position="15"/>
        <end position="35"/>
    </location>
</feature>
<organism evidence="10 11">
    <name type="scientific">Phycicoccus elongatus Lp2</name>
    <dbReference type="NCBI Taxonomy" id="1193181"/>
    <lineage>
        <taxon>Bacteria</taxon>
        <taxon>Bacillati</taxon>
        <taxon>Actinomycetota</taxon>
        <taxon>Actinomycetes</taxon>
        <taxon>Micrococcales</taxon>
        <taxon>Intrasporangiaceae</taxon>
        <taxon>Phycicoccus</taxon>
    </lineage>
</organism>
<keyword evidence="4 8" id="KW-0812">Transmembrane</keyword>
<dbReference type="Gene3D" id="1.20.1250.20">
    <property type="entry name" value="MFS general substrate transporter like domains"/>
    <property type="match status" value="1"/>
</dbReference>
<feature type="region of interest" description="Disordered" evidence="7">
    <location>
        <begin position="510"/>
        <end position="534"/>
    </location>
</feature>
<sequence>MSTAHAPETTHPHRWWVLAVLCLSVLLVAIDNTIVNVALPTMSAELNATTSQLQWIVDAYSMVFAGLLLVAGNIGDRIGRHRVLQAGLVLFAAASLVAAWAGSAHSLIGARGVMGVAAAMVYPSTLATVPQVFRDRQERAIAIGVWAGVSGLAIALGPVAGGALLRHFWWGSIFLVNVPVIVIALIAGALLVPESRDPEPGRFDLVGAVTSTLGIGLLVWTIIEAPGHGWASRTSVLGFVGAALLLTLFVVWEVRSQSPLLEIRFFRNPRFSAASATTAMAFFGLFGFIFMITLYFQIVIGWDALTAGLATLPYALIMGAMSPLAMVLTSRLGTKLLVGGGMAVSAAGFLLASRAQTDSPYWTFIVPCMALMAAGMGLATGPATDAILAALPAAKSGVGSAVNDTTREVGGALGVAVVGSVMSSWYADRLTELWTPLQVPRDVLGAAKDSVGAAMSISKQLPAAVSSPAISAVGDAFMEGLRVGCYVVAAACLLASIAAFLFLPAHDRPDPEGRHTGHPQARTPQSDRPAAADG</sequence>
<dbReference type="PANTHER" id="PTHR42718:SF42">
    <property type="entry name" value="EXPORT PROTEIN"/>
    <property type="match status" value="1"/>
</dbReference>
<feature type="transmembrane region" description="Helical" evidence="8">
    <location>
        <begin position="336"/>
        <end position="355"/>
    </location>
</feature>
<feature type="transmembrane region" description="Helical" evidence="8">
    <location>
        <begin position="361"/>
        <end position="388"/>
    </location>
</feature>
<dbReference type="GO" id="GO:0005886">
    <property type="term" value="C:plasma membrane"/>
    <property type="evidence" value="ECO:0007669"/>
    <property type="project" value="UniProtKB-SubCell"/>
</dbReference>
<evidence type="ECO:0000313" key="11">
    <source>
        <dbReference type="Proteomes" id="UP000013167"/>
    </source>
</evidence>
<evidence type="ECO:0000256" key="5">
    <source>
        <dbReference type="ARBA" id="ARBA00022989"/>
    </source>
</evidence>
<evidence type="ECO:0000256" key="2">
    <source>
        <dbReference type="ARBA" id="ARBA00022448"/>
    </source>
</evidence>
<keyword evidence="11" id="KW-1185">Reference proteome</keyword>
<feature type="transmembrane region" description="Helical" evidence="8">
    <location>
        <begin position="83"/>
        <end position="102"/>
    </location>
</feature>
<keyword evidence="6 8" id="KW-0472">Membrane</keyword>
<dbReference type="PROSITE" id="PS50850">
    <property type="entry name" value="MFS"/>
    <property type="match status" value="1"/>
</dbReference>
<dbReference type="eggNOG" id="COG0477">
    <property type="taxonomic scope" value="Bacteria"/>
</dbReference>
<evidence type="ECO:0000313" key="10">
    <source>
        <dbReference type="EMBL" id="CCH69026.1"/>
    </source>
</evidence>
<comment type="subcellular location">
    <subcellularLocation>
        <location evidence="1">Cell membrane</location>
        <topology evidence="1">Multi-pass membrane protein</topology>
    </subcellularLocation>
</comment>
<dbReference type="CDD" id="cd17321">
    <property type="entry name" value="MFS_MMR_MDR_like"/>
    <property type="match status" value="1"/>
</dbReference>
<evidence type="ECO:0000256" key="7">
    <source>
        <dbReference type="SAM" id="MobiDB-lite"/>
    </source>
</evidence>
<feature type="transmembrane region" description="Helical" evidence="8">
    <location>
        <begin position="486"/>
        <end position="505"/>
    </location>
</feature>
<dbReference type="STRING" id="1193181.BN10_130040"/>
<accession>N0DZY1</accession>
<reference evidence="10 11" key="1">
    <citation type="journal article" date="2013" name="ISME J.">
        <title>A metabolic model for members of the genus Tetrasphaera involved in enhanced biological phosphorus removal.</title>
        <authorList>
            <person name="Kristiansen R."/>
            <person name="Nguyen H.T.T."/>
            <person name="Saunders A.M."/>
            <person name="Nielsen J.L."/>
            <person name="Wimmer R."/>
            <person name="Le V.Q."/>
            <person name="McIlroy S.J."/>
            <person name="Petrovski S."/>
            <person name="Seviour R.J."/>
            <person name="Calteau A."/>
            <person name="Nielsen K.L."/>
            <person name="Nielsen P.H."/>
        </authorList>
    </citation>
    <scope>NUCLEOTIDE SEQUENCE [LARGE SCALE GENOMIC DNA]</scope>
    <source>
        <strain evidence="10 11">Lp2</strain>
    </source>
</reference>
<dbReference type="HOGENOM" id="CLU_000960_28_2_11"/>
<dbReference type="SUPFAM" id="SSF103473">
    <property type="entry name" value="MFS general substrate transporter"/>
    <property type="match status" value="1"/>
</dbReference>
<evidence type="ECO:0000256" key="4">
    <source>
        <dbReference type="ARBA" id="ARBA00022692"/>
    </source>
</evidence>
<dbReference type="InterPro" id="IPR036259">
    <property type="entry name" value="MFS_trans_sf"/>
</dbReference>
<name>N0DZY1_9MICO</name>
<dbReference type="InterPro" id="IPR011701">
    <property type="entry name" value="MFS"/>
</dbReference>
<feature type="transmembrane region" description="Helical" evidence="8">
    <location>
        <begin position="203"/>
        <end position="223"/>
    </location>
</feature>
<gene>
    <name evidence="10" type="ORF">BN10_130040</name>
</gene>
<evidence type="ECO:0000259" key="9">
    <source>
        <dbReference type="PROSITE" id="PS50850"/>
    </source>
</evidence>
<keyword evidence="5 8" id="KW-1133">Transmembrane helix</keyword>
<feature type="domain" description="Major facilitator superfamily (MFS) profile" evidence="9">
    <location>
        <begin position="17"/>
        <end position="507"/>
    </location>
</feature>
<dbReference type="Gene3D" id="1.20.1720.10">
    <property type="entry name" value="Multidrug resistance protein D"/>
    <property type="match status" value="1"/>
</dbReference>